<feature type="transmembrane region" description="Helical" evidence="8">
    <location>
        <begin position="807"/>
        <end position="827"/>
    </location>
</feature>
<evidence type="ECO:0000256" key="7">
    <source>
        <dbReference type="SAM" id="MobiDB-lite"/>
    </source>
</evidence>
<evidence type="ECO:0000256" key="4">
    <source>
        <dbReference type="ARBA" id="ARBA00022692"/>
    </source>
</evidence>
<dbReference type="PROSITE" id="PS50006">
    <property type="entry name" value="FHA_DOMAIN"/>
    <property type="match status" value="1"/>
</dbReference>
<feature type="transmembrane region" description="Helical" evidence="8">
    <location>
        <begin position="708"/>
        <end position="731"/>
    </location>
</feature>
<feature type="domain" description="ABC transporter" evidence="10">
    <location>
        <begin position="287"/>
        <end position="518"/>
    </location>
</feature>
<sequence>MAGFGAPLVVWVGSHRFAFPPHRDVTIGSNSGADIQLHGLGGLSEPQILLHFNGSEWIAVDRSEAGMYVDGVRMSTVFIHDGRVITFGDPQRGPRLAFQLPAPPPPPPPRRLAPPPPQPHPAPPPPPRPVAHFPPPPPPPRRPVAQVPPPGPPPRPRPVAPPPPPPARWAPPPPPAPQPAPPPPPQPVARPRPQQASPPSVPTVGPQPQQDQPEQDQAESPAAVAPAAPKPNAAARLTEVRQKLQLLRKLKPRRPAPEPPEEEPSAAEPEPPRDEQPPPPTAIAGRLRARRVRVSVDGEQALADLSFTATPGTVTSVIGLSEASTSALVEVLAGTVQPSMGEVDFDGHDVAADDVRPHVGVVPRHDLLRPQLTIEQALQYSAQLRLPPSTSADRRREVIRSVLERLELTALRTAKAGALTPEQRKRASLAVELLTDPALIVFDEPTAGLDPPAAQRITATLRQLADEGRVVLEATTAPTDLDVCDQVVLLTTTGIPVFAGPPSQIGEQLGTTDWTEIIRRARNDPYGAHDAYLARRDEPPPPEPPPTPSEAPTAPTMHRNILRQIAISTRRQAWMLIGDQRYLTFLAILPLLFGAICLLIPGDAGLGPASRYGSNPDQALAILTVLTLGAIVMGTAVGIRDLFGEYRVFRREQAQGLSASAFLAGKVIVYSLTAIVQTAAITVVATVGQEPPANGAVLLGHNKLAASTELFIALAAIAIVTALIALAFSALATLYEQVLLIAVLIVLISVVFAGALFPISGRFPLEQIAALVPSRWGFAATASTVDVHAVNPLAEADDSWKHTSGQWLLDMGLLLGFGVVAVAALRWRLRRPSRRHHA</sequence>
<keyword evidence="12" id="KW-1185">Reference proteome</keyword>
<reference evidence="11" key="1">
    <citation type="submission" date="2022-08" db="EMBL/GenBank/DDBJ databases">
        <title>Whole genome sequencing of non-tuberculosis mycobacteria type-strains.</title>
        <authorList>
            <person name="Igarashi Y."/>
            <person name="Osugi A."/>
            <person name="Mitarai S."/>
        </authorList>
    </citation>
    <scope>NUCLEOTIDE SEQUENCE</scope>
    <source>
        <strain evidence="11">DSM 45127</strain>
    </source>
</reference>
<dbReference type="InterPro" id="IPR013525">
    <property type="entry name" value="ABC2_TM"/>
</dbReference>
<dbReference type="RefSeq" id="WP_240263155.1">
    <property type="nucleotide sequence ID" value="NZ_CP092488.2"/>
</dbReference>
<dbReference type="Proteomes" id="UP001055336">
    <property type="component" value="Chromosome"/>
</dbReference>
<dbReference type="InterPro" id="IPR000253">
    <property type="entry name" value="FHA_dom"/>
</dbReference>
<proteinExistence type="predicted"/>
<feature type="region of interest" description="Disordered" evidence="7">
    <location>
        <begin position="89"/>
        <end position="285"/>
    </location>
</feature>
<comment type="subcellular location">
    <subcellularLocation>
        <location evidence="1">Membrane</location>
        <topology evidence="1">Multi-pass membrane protein</topology>
    </subcellularLocation>
</comment>
<dbReference type="GO" id="GO:0005524">
    <property type="term" value="F:ATP binding"/>
    <property type="evidence" value="ECO:0007669"/>
    <property type="project" value="UniProtKB-KW"/>
</dbReference>
<keyword evidence="5 8" id="KW-1133">Transmembrane helix</keyword>
<evidence type="ECO:0000256" key="5">
    <source>
        <dbReference type="ARBA" id="ARBA00022989"/>
    </source>
</evidence>
<keyword evidence="2" id="KW-0813">Transport</keyword>
<accession>A0ABY3VW86</accession>
<dbReference type="PANTHER" id="PTHR48041:SF139">
    <property type="entry name" value="PROTEIN SCARLET"/>
    <property type="match status" value="1"/>
</dbReference>
<dbReference type="InterPro" id="IPR050352">
    <property type="entry name" value="ABCG_transporters"/>
</dbReference>
<keyword evidence="4 8" id="KW-0812">Transmembrane</keyword>
<feature type="compositionally biased region" description="Low complexity" evidence="7">
    <location>
        <begin position="218"/>
        <end position="235"/>
    </location>
</feature>
<feature type="compositionally biased region" description="Pro residues" evidence="7">
    <location>
        <begin position="101"/>
        <end position="190"/>
    </location>
</feature>
<evidence type="ECO:0000259" key="10">
    <source>
        <dbReference type="PROSITE" id="PS50893"/>
    </source>
</evidence>
<feature type="domain" description="FHA" evidence="9">
    <location>
        <begin position="25"/>
        <end position="74"/>
    </location>
</feature>
<dbReference type="InterPro" id="IPR027417">
    <property type="entry name" value="P-loop_NTPase"/>
</dbReference>
<dbReference type="SUPFAM" id="SSF49879">
    <property type="entry name" value="SMAD/FHA domain"/>
    <property type="match status" value="1"/>
</dbReference>
<feature type="transmembrane region" description="Helical" evidence="8">
    <location>
        <begin position="582"/>
        <end position="601"/>
    </location>
</feature>
<dbReference type="SUPFAM" id="SSF52540">
    <property type="entry name" value="P-loop containing nucleoside triphosphate hydrolases"/>
    <property type="match status" value="1"/>
</dbReference>
<evidence type="ECO:0000313" key="12">
    <source>
        <dbReference type="Proteomes" id="UP001055336"/>
    </source>
</evidence>
<evidence type="ECO:0000256" key="2">
    <source>
        <dbReference type="ARBA" id="ARBA00022448"/>
    </source>
</evidence>
<dbReference type="PROSITE" id="PS50893">
    <property type="entry name" value="ABC_TRANSPORTER_2"/>
    <property type="match status" value="1"/>
</dbReference>
<evidence type="ECO:0000256" key="8">
    <source>
        <dbReference type="SAM" id="Phobius"/>
    </source>
</evidence>
<dbReference type="InterPro" id="IPR008984">
    <property type="entry name" value="SMAD_FHA_dom_sf"/>
</dbReference>
<evidence type="ECO:0000256" key="6">
    <source>
        <dbReference type="ARBA" id="ARBA00023136"/>
    </source>
</evidence>
<name>A0ABY3VW86_9MYCO</name>
<feature type="transmembrane region" description="Helical" evidence="8">
    <location>
        <begin position="663"/>
        <end position="688"/>
    </location>
</feature>
<dbReference type="EMBL" id="CP092488">
    <property type="protein sequence ID" value="UMB71404.1"/>
    <property type="molecule type" value="Genomic_DNA"/>
</dbReference>
<evidence type="ECO:0000313" key="11">
    <source>
        <dbReference type="EMBL" id="UMB71404.1"/>
    </source>
</evidence>
<organism evidence="11 12">
    <name type="scientific">Mycobacterium paraterrae</name>
    <dbReference type="NCBI Taxonomy" id="577492"/>
    <lineage>
        <taxon>Bacteria</taxon>
        <taxon>Bacillati</taxon>
        <taxon>Actinomycetota</taxon>
        <taxon>Actinomycetes</taxon>
        <taxon>Mycobacteriales</taxon>
        <taxon>Mycobacteriaceae</taxon>
        <taxon>Mycobacterium</taxon>
    </lineage>
</organism>
<dbReference type="Pfam" id="PF00498">
    <property type="entry name" value="FHA"/>
    <property type="match status" value="1"/>
</dbReference>
<dbReference type="Pfam" id="PF00005">
    <property type="entry name" value="ABC_tran"/>
    <property type="match status" value="1"/>
</dbReference>
<keyword evidence="11" id="KW-0547">Nucleotide-binding</keyword>
<feature type="transmembrane region" description="Helical" evidence="8">
    <location>
        <begin position="621"/>
        <end position="643"/>
    </location>
</feature>
<dbReference type="PRINTS" id="PR01217">
    <property type="entry name" value="PRICHEXTENSN"/>
</dbReference>
<evidence type="ECO:0000256" key="1">
    <source>
        <dbReference type="ARBA" id="ARBA00004141"/>
    </source>
</evidence>
<dbReference type="InterPro" id="IPR003439">
    <property type="entry name" value="ABC_transporter-like_ATP-bd"/>
</dbReference>
<keyword evidence="3" id="KW-0597">Phosphoprotein</keyword>
<dbReference type="PANTHER" id="PTHR48041">
    <property type="entry name" value="ABC TRANSPORTER G FAMILY MEMBER 28"/>
    <property type="match status" value="1"/>
</dbReference>
<keyword evidence="11" id="KW-0067">ATP-binding</keyword>
<keyword evidence="6 8" id="KW-0472">Membrane</keyword>
<dbReference type="Gene3D" id="2.60.200.20">
    <property type="match status" value="1"/>
</dbReference>
<protein>
    <submittedName>
        <fullName evidence="11">ATP-binding cassette domain-containing protein</fullName>
    </submittedName>
</protein>
<dbReference type="Gene3D" id="3.40.50.300">
    <property type="entry name" value="P-loop containing nucleotide triphosphate hydrolases"/>
    <property type="match status" value="1"/>
</dbReference>
<dbReference type="Pfam" id="PF01061">
    <property type="entry name" value="ABC2_membrane"/>
    <property type="match status" value="1"/>
</dbReference>
<evidence type="ECO:0000259" key="9">
    <source>
        <dbReference type="PROSITE" id="PS50006"/>
    </source>
</evidence>
<feature type="transmembrane region" description="Helical" evidence="8">
    <location>
        <begin position="738"/>
        <end position="757"/>
    </location>
</feature>
<gene>
    <name evidence="11" type="ORF">MKK62_09240</name>
</gene>
<evidence type="ECO:0000256" key="3">
    <source>
        <dbReference type="ARBA" id="ARBA00022553"/>
    </source>
</evidence>
<feature type="region of interest" description="Disordered" evidence="7">
    <location>
        <begin position="533"/>
        <end position="556"/>
    </location>
</feature>